<dbReference type="Pfam" id="PF08338">
    <property type="entry name" value="DUF1731"/>
    <property type="match status" value="1"/>
</dbReference>
<dbReference type="SUPFAM" id="SSF51735">
    <property type="entry name" value="NAD(P)-binding Rossmann-fold domains"/>
    <property type="match status" value="1"/>
</dbReference>
<dbReference type="PANTHER" id="PTHR11092">
    <property type="entry name" value="SUGAR NUCLEOTIDE EPIMERASE RELATED"/>
    <property type="match status" value="1"/>
</dbReference>
<dbReference type="Proteomes" id="UP001238179">
    <property type="component" value="Chromosome"/>
</dbReference>
<dbReference type="InterPro" id="IPR001509">
    <property type="entry name" value="Epimerase_deHydtase"/>
</dbReference>
<dbReference type="InterPro" id="IPR013549">
    <property type="entry name" value="DUF1731"/>
</dbReference>
<sequence>MAEGMRVVVAGGTGLVGRHLAEALAREGAEVRILSRRPGQPYSWDDLPRALEGAGAVVNLAGEGIADRRWTASRKEAILRSRVEATERLVAAMGALPSPPSVLVNASAVGIYGPMDGRPVDEGREPGKGFLAKVCRQWEAAADGALALGVRVVKLRLGVVLARDGGALPKMAFPVRMFQGAKLGHGQQGLSWIHVDDLSRLVLAALGDPAYAGPVNATAPRPVTNETFTRALARRLHRPLLPVPGFVTRTALGALFGEMGREMLLEGAFVYPRRAQELGFAFRFERVEDALADLLDPA</sequence>
<organism evidence="4 5">
    <name type="scientific">Mesoterricola silvestris</name>
    <dbReference type="NCBI Taxonomy" id="2927979"/>
    <lineage>
        <taxon>Bacteria</taxon>
        <taxon>Pseudomonadati</taxon>
        <taxon>Acidobacteriota</taxon>
        <taxon>Holophagae</taxon>
        <taxon>Holophagales</taxon>
        <taxon>Holophagaceae</taxon>
        <taxon>Mesoterricola</taxon>
    </lineage>
</organism>
<keyword evidence="5" id="KW-1185">Reference proteome</keyword>
<dbReference type="EMBL" id="AP027080">
    <property type="protein sequence ID" value="BDU73096.1"/>
    <property type="molecule type" value="Genomic_DNA"/>
</dbReference>
<name>A0AA48GWF3_9BACT</name>
<dbReference type="PANTHER" id="PTHR11092:SF0">
    <property type="entry name" value="EPIMERASE FAMILY PROTEIN SDR39U1"/>
    <property type="match status" value="1"/>
</dbReference>
<evidence type="ECO:0000313" key="4">
    <source>
        <dbReference type="EMBL" id="BDU73096.1"/>
    </source>
</evidence>
<dbReference type="CDD" id="cd05242">
    <property type="entry name" value="SDR_a8"/>
    <property type="match status" value="1"/>
</dbReference>
<protein>
    <submittedName>
        <fullName evidence="4">Epimerase family protein YfcH</fullName>
    </submittedName>
</protein>
<dbReference type="RefSeq" id="WP_316411739.1">
    <property type="nucleotide sequence ID" value="NZ_AP027080.1"/>
</dbReference>
<dbReference type="KEGG" id="msil:METEAL_22700"/>
<feature type="domain" description="DUF1731" evidence="3">
    <location>
        <begin position="243"/>
        <end position="294"/>
    </location>
</feature>
<evidence type="ECO:0000259" key="2">
    <source>
        <dbReference type="Pfam" id="PF01370"/>
    </source>
</evidence>
<dbReference type="InterPro" id="IPR036291">
    <property type="entry name" value="NAD(P)-bd_dom_sf"/>
</dbReference>
<evidence type="ECO:0000256" key="1">
    <source>
        <dbReference type="ARBA" id="ARBA00009353"/>
    </source>
</evidence>
<dbReference type="NCBIfam" id="TIGR01777">
    <property type="entry name" value="yfcH"/>
    <property type="match status" value="1"/>
</dbReference>
<evidence type="ECO:0000259" key="3">
    <source>
        <dbReference type="Pfam" id="PF08338"/>
    </source>
</evidence>
<dbReference type="Pfam" id="PF01370">
    <property type="entry name" value="Epimerase"/>
    <property type="match status" value="1"/>
</dbReference>
<feature type="domain" description="NAD-dependent epimerase/dehydratase" evidence="2">
    <location>
        <begin position="7"/>
        <end position="209"/>
    </location>
</feature>
<dbReference type="AlphaFoldDB" id="A0AA48GWF3"/>
<comment type="similarity">
    <text evidence="1">Belongs to the NAD(P)-dependent epimerase/dehydratase family. SDR39U1 subfamily.</text>
</comment>
<gene>
    <name evidence="4" type="primary">yfcH</name>
    <name evidence="4" type="ORF">METEAL_22700</name>
</gene>
<dbReference type="InterPro" id="IPR010099">
    <property type="entry name" value="SDR39U1"/>
</dbReference>
<reference evidence="5" key="1">
    <citation type="journal article" date="2023" name="Int. J. Syst. Evol. Microbiol.">
        <title>Mesoterricola silvestris gen. nov., sp. nov., Mesoterricola sediminis sp. nov., Geothrix oryzae sp. nov., Geothrix edaphica sp. nov., Geothrix rubra sp. nov., and Geothrix limicola sp. nov., six novel members of Acidobacteriota isolated from soils.</title>
        <authorList>
            <person name="Itoh H."/>
            <person name="Sugisawa Y."/>
            <person name="Mise K."/>
            <person name="Xu Z."/>
            <person name="Kuniyasu M."/>
            <person name="Ushijima N."/>
            <person name="Kawano K."/>
            <person name="Kobayashi E."/>
            <person name="Shiratori Y."/>
            <person name="Masuda Y."/>
            <person name="Senoo K."/>
        </authorList>
    </citation>
    <scope>NUCLEOTIDE SEQUENCE [LARGE SCALE GENOMIC DNA]</scope>
    <source>
        <strain evidence="5">W79</strain>
    </source>
</reference>
<accession>A0AA48GWF3</accession>
<proteinExistence type="inferred from homology"/>
<dbReference type="Gene3D" id="3.40.50.720">
    <property type="entry name" value="NAD(P)-binding Rossmann-like Domain"/>
    <property type="match status" value="1"/>
</dbReference>
<evidence type="ECO:0000313" key="5">
    <source>
        <dbReference type="Proteomes" id="UP001238179"/>
    </source>
</evidence>